<proteinExistence type="predicted"/>
<dbReference type="Proteomes" id="UP001175001">
    <property type="component" value="Unassembled WGS sequence"/>
</dbReference>
<dbReference type="EMBL" id="JAUJDW010000021">
    <property type="protein sequence ID" value="KAK0654393.1"/>
    <property type="molecule type" value="Genomic_DNA"/>
</dbReference>
<evidence type="ECO:0000313" key="3">
    <source>
        <dbReference type="Proteomes" id="UP001175001"/>
    </source>
</evidence>
<feature type="compositionally biased region" description="Low complexity" evidence="1">
    <location>
        <begin position="172"/>
        <end position="181"/>
    </location>
</feature>
<name>A0AA39YKP9_9PEZI</name>
<evidence type="ECO:0000256" key="1">
    <source>
        <dbReference type="SAM" id="MobiDB-lite"/>
    </source>
</evidence>
<sequence>MFVITSPSCARAGPTAISGGSVAALPGVLRCPLRDDARPAALGRRRLTSTPPRRLTLARAEASTAGSASPALRRGSAHASQFAGDSSAVDRPSGAAIPVDPAGGRSGLALHASAPTRRGAGEAAPGAVAARVHAARRPLPVGLRSIVAGHQRGGDDDDDNDECDCGGGGAQGWRRSGSSAAESWPGGQRMANSRCTGVTANPVPLATGESGTHPPRLDALPTAIRRQVKRQKWGRRRAQTALTLGQRMAWVGFLPGAGPRQL</sequence>
<feature type="region of interest" description="Disordered" evidence="1">
    <location>
        <begin position="148"/>
        <end position="190"/>
    </location>
</feature>
<reference evidence="2" key="1">
    <citation type="submission" date="2023-06" db="EMBL/GenBank/DDBJ databases">
        <title>Multi-omics analyses reveal the molecular pathogenesis toolkit of Lasiodiplodia hormozganensis, a cross-kingdom pathogen.</title>
        <authorList>
            <person name="Felix C."/>
            <person name="Meneses R."/>
            <person name="Goncalves M.F.M."/>
            <person name="Tilleman L."/>
            <person name="Duarte A.S."/>
            <person name="Jorrin-Novo J.V."/>
            <person name="Van De Peer Y."/>
            <person name="Deforce D."/>
            <person name="Van Nieuwerburgh F."/>
            <person name="Esteves A.C."/>
            <person name="Alves A."/>
        </authorList>
    </citation>
    <scope>NUCLEOTIDE SEQUENCE</scope>
    <source>
        <strain evidence="2">CBS 339.90</strain>
    </source>
</reference>
<feature type="compositionally biased region" description="Acidic residues" evidence="1">
    <location>
        <begin position="155"/>
        <end position="164"/>
    </location>
</feature>
<keyword evidence="3" id="KW-1185">Reference proteome</keyword>
<feature type="region of interest" description="Disordered" evidence="1">
    <location>
        <begin position="59"/>
        <end position="109"/>
    </location>
</feature>
<comment type="caution">
    <text evidence="2">The sequence shown here is derived from an EMBL/GenBank/DDBJ whole genome shotgun (WGS) entry which is preliminary data.</text>
</comment>
<protein>
    <submittedName>
        <fullName evidence="2">Uncharacterized protein</fullName>
    </submittedName>
</protein>
<evidence type="ECO:0000313" key="2">
    <source>
        <dbReference type="EMBL" id="KAK0654393.1"/>
    </source>
</evidence>
<dbReference type="AlphaFoldDB" id="A0AA39YKP9"/>
<organism evidence="2 3">
    <name type="scientific">Lasiodiplodia hormozganensis</name>
    <dbReference type="NCBI Taxonomy" id="869390"/>
    <lineage>
        <taxon>Eukaryota</taxon>
        <taxon>Fungi</taxon>
        <taxon>Dikarya</taxon>
        <taxon>Ascomycota</taxon>
        <taxon>Pezizomycotina</taxon>
        <taxon>Dothideomycetes</taxon>
        <taxon>Dothideomycetes incertae sedis</taxon>
        <taxon>Botryosphaeriales</taxon>
        <taxon>Botryosphaeriaceae</taxon>
        <taxon>Lasiodiplodia</taxon>
    </lineage>
</organism>
<accession>A0AA39YKP9</accession>
<gene>
    <name evidence="2" type="ORF">DIS24_g5302</name>
</gene>